<protein>
    <submittedName>
        <fullName evidence="6">GntR family transcriptional regulator</fullName>
    </submittedName>
</protein>
<sequence length="128" mass="13825">MTVVIDPHSPVPIFRQLHDRIVEAIARGDIPDGTRLDPVRSVATEFAVNPATVKKAYDLLQSDGVVRTSRREGSVVTLRDRPTDDARARITAELTTMLARARCQGMSADDLAGITQEVIAGFTASPAV</sequence>
<dbReference type="PANTHER" id="PTHR38445:SF12">
    <property type="entry name" value="GNTR-FAMILY TRANSCRIPTIONAL REGULATOR"/>
    <property type="match status" value="1"/>
</dbReference>
<dbReference type="SMART" id="SM00345">
    <property type="entry name" value="HTH_GNTR"/>
    <property type="match status" value="1"/>
</dbReference>
<evidence type="ECO:0000256" key="2">
    <source>
        <dbReference type="ARBA" id="ARBA00023125"/>
    </source>
</evidence>
<dbReference type="InterPro" id="IPR000524">
    <property type="entry name" value="Tscrpt_reg_HTH_GntR"/>
</dbReference>
<dbReference type="AlphaFoldDB" id="A0A3R8RI71"/>
<gene>
    <name evidence="6" type="ORF">CXF42_01980</name>
    <name evidence="5" type="ORF">CXF48_03735</name>
</gene>
<dbReference type="PANTHER" id="PTHR38445">
    <property type="entry name" value="HTH-TYPE TRANSCRIPTIONAL REPRESSOR YTRA"/>
    <property type="match status" value="1"/>
</dbReference>
<keyword evidence="1" id="KW-0805">Transcription regulation</keyword>
<organism evidence="6 8">
    <name type="scientific">Corynebacterium bovis</name>
    <dbReference type="NCBI Taxonomy" id="36808"/>
    <lineage>
        <taxon>Bacteria</taxon>
        <taxon>Bacillati</taxon>
        <taxon>Actinomycetota</taxon>
        <taxon>Actinomycetes</taxon>
        <taxon>Mycobacteriales</taxon>
        <taxon>Corynebacteriaceae</taxon>
        <taxon>Corynebacterium</taxon>
    </lineage>
</organism>
<dbReference type="InterPro" id="IPR036388">
    <property type="entry name" value="WH-like_DNA-bd_sf"/>
</dbReference>
<keyword evidence="3" id="KW-0804">Transcription</keyword>
<feature type="domain" description="HTH gntR-type" evidence="4">
    <location>
        <begin position="11"/>
        <end position="79"/>
    </location>
</feature>
<accession>A0A3R8RI71</accession>
<dbReference type="Proteomes" id="UP000276526">
    <property type="component" value="Unassembled WGS sequence"/>
</dbReference>
<evidence type="ECO:0000256" key="1">
    <source>
        <dbReference type="ARBA" id="ARBA00023015"/>
    </source>
</evidence>
<keyword evidence="2" id="KW-0238">DNA-binding</keyword>
<comment type="caution">
    <text evidence="6">The sequence shown here is derived from an EMBL/GenBank/DDBJ whole genome shotgun (WGS) entry which is preliminary data.</text>
</comment>
<name>A0A3R8RI71_9CORY</name>
<evidence type="ECO:0000259" key="4">
    <source>
        <dbReference type="PROSITE" id="PS50949"/>
    </source>
</evidence>
<evidence type="ECO:0000256" key="3">
    <source>
        <dbReference type="ARBA" id="ARBA00023163"/>
    </source>
</evidence>
<evidence type="ECO:0000313" key="7">
    <source>
        <dbReference type="Proteomes" id="UP000276526"/>
    </source>
</evidence>
<proteinExistence type="predicted"/>
<dbReference type="Gene3D" id="1.10.10.10">
    <property type="entry name" value="Winged helix-like DNA-binding domain superfamily/Winged helix DNA-binding domain"/>
    <property type="match status" value="1"/>
</dbReference>
<reference evidence="7 8" key="1">
    <citation type="submission" date="2018-01" db="EMBL/GenBank/DDBJ databases">
        <title>Twenty Corynebacterium bovis Genomes.</title>
        <authorList>
            <person name="Gulvik C.A."/>
        </authorList>
    </citation>
    <scope>NUCLEOTIDE SEQUENCE [LARGE SCALE GENOMIC DNA]</scope>
    <source>
        <strain evidence="6 8">16-2004</strain>
        <strain evidence="5 7">F6900</strain>
    </source>
</reference>
<evidence type="ECO:0000313" key="5">
    <source>
        <dbReference type="EMBL" id="RRO87281.1"/>
    </source>
</evidence>
<keyword evidence="8" id="KW-1185">Reference proteome</keyword>
<dbReference type="RefSeq" id="WP_125173159.1">
    <property type="nucleotide sequence ID" value="NZ_JAPJOD010000020.1"/>
</dbReference>
<dbReference type="EMBL" id="PQNK01000004">
    <property type="protein sequence ID" value="RRO87281.1"/>
    <property type="molecule type" value="Genomic_DNA"/>
</dbReference>
<dbReference type="Proteomes" id="UP000278422">
    <property type="component" value="Unassembled WGS sequence"/>
</dbReference>
<dbReference type="GO" id="GO:0003677">
    <property type="term" value="F:DNA binding"/>
    <property type="evidence" value="ECO:0007669"/>
    <property type="project" value="UniProtKB-KW"/>
</dbReference>
<evidence type="ECO:0000313" key="8">
    <source>
        <dbReference type="Proteomes" id="UP000278422"/>
    </source>
</evidence>
<dbReference type="EMBL" id="PQNQ01000003">
    <property type="protein sequence ID" value="RRQ05331.1"/>
    <property type="molecule type" value="Genomic_DNA"/>
</dbReference>
<dbReference type="CDD" id="cd07377">
    <property type="entry name" value="WHTH_GntR"/>
    <property type="match status" value="1"/>
</dbReference>
<evidence type="ECO:0000313" key="6">
    <source>
        <dbReference type="EMBL" id="RRQ05331.1"/>
    </source>
</evidence>
<dbReference type="SUPFAM" id="SSF46785">
    <property type="entry name" value="Winged helix' DNA-binding domain"/>
    <property type="match status" value="1"/>
</dbReference>
<dbReference type="PROSITE" id="PS50949">
    <property type="entry name" value="HTH_GNTR"/>
    <property type="match status" value="1"/>
</dbReference>
<dbReference type="GO" id="GO:0003700">
    <property type="term" value="F:DNA-binding transcription factor activity"/>
    <property type="evidence" value="ECO:0007669"/>
    <property type="project" value="InterPro"/>
</dbReference>
<dbReference type="Pfam" id="PF00392">
    <property type="entry name" value="GntR"/>
    <property type="match status" value="1"/>
</dbReference>
<dbReference type="InterPro" id="IPR036390">
    <property type="entry name" value="WH_DNA-bd_sf"/>
</dbReference>